<comment type="similarity">
    <text evidence="1">Belongs to the short-chain dehydrogenases/reductases (SDR) family.</text>
</comment>
<dbReference type="InterPro" id="IPR002347">
    <property type="entry name" value="SDR_fam"/>
</dbReference>
<evidence type="ECO:0000313" key="3">
    <source>
        <dbReference type="EMBL" id="SDE39025.1"/>
    </source>
</evidence>
<dbReference type="Pfam" id="PF13561">
    <property type="entry name" value="adh_short_C2"/>
    <property type="match status" value="1"/>
</dbReference>
<dbReference type="InterPro" id="IPR036291">
    <property type="entry name" value="NAD(P)-bd_dom_sf"/>
</dbReference>
<dbReference type="Proteomes" id="UP000183812">
    <property type="component" value="Unassembled WGS sequence"/>
</dbReference>
<dbReference type="RefSeq" id="WP_074552521.1">
    <property type="nucleotide sequence ID" value="NZ_CP119563.1"/>
</dbReference>
<keyword evidence="2" id="KW-0560">Oxidoreductase</keyword>
<reference evidence="3 4" key="1">
    <citation type="submission" date="2016-10" db="EMBL/GenBank/DDBJ databases">
        <authorList>
            <person name="de Groot N.N."/>
        </authorList>
    </citation>
    <scope>NUCLEOTIDE SEQUENCE [LARGE SCALE GENOMIC DNA]</scope>
    <source>
        <strain evidence="4">DSM 938 / 37b4</strain>
    </source>
</reference>
<evidence type="ECO:0000313" key="4">
    <source>
        <dbReference type="Proteomes" id="UP000183812"/>
    </source>
</evidence>
<dbReference type="EMBL" id="FNAY01000001">
    <property type="protein sequence ID" value="SDE39025.1"/>
    <property type="molecule type" value="Genomic_DNA"/>
</dbReference>
<dbReference type="PANTHER" id="PTHR43639:SF1">
    <property type="entry name" value="SHORT-CHAIN DEHYDROGENASE_REDUCTASE FAMILY PROTEIN"/>
    <property type="match status" value="1"/>
</dbReference>
<sequence>MPGILITGGAKRIGAEMARGFAARGFRVMLHYNASATEAEALAAELNHAGEICRLVQGDLQDAAAVQRVFDAAEGFLGRVDVLLNNASNFMNDDIFTLSDAKMDAHFAVNLKAPVALAARMAAQDLGGGDALVINMLDNKVLALNPDFFSYTLSKAALHAATEMLAMRFGGCPRVNAIAPAITLISGKQTPENFEKSSRINPLGIQVQPADLLRTALYFWEAKGVTGEVIAVDGGQALWQLPRDVAFLVKEGHVHG</sequence>
<name>A0A1G7CKP7_RHOCA</name>
<evidence type="ECO:0000256" key="1">
    <source>
        <dbReference type="ARBA" id="ARBA00006484"/>
    </source>
</evidence>
<accession>A0A1G7CKP7</accession>
<protein>
    <submittedName>
        <fullName evidence="3">NAD(P)-dependent dehydrogenase, short-chain alcohol dehydrogenase family</fullName>
    </submittedName>
</protein>
<dbReference type="GO" id="GO:0016491">
    <property type="term" value="F:oxidoreductase activity"/>
    <property type="evidence" value="ECO:0007669"/>
    <property type="project" value="UniProtKB-KW"/>
</dbReference>
<proteinExistence type="inferred from homology"/>
<dbReference type="AlphaFoldDB" id="A0A1G7CKP7"/>
<dbReference type="SUPFAM" id="SSF51735">
    <property type="entry name" value="NAD(P)-binding Rossmann-fold domains"/>
    <property type="match status" value="1"/>
</dbReference>
<dbReference type="PRINTS" id="PR00081">
    <property type="entry name" value="GDHRDH"/>
</dbReference>
<dbReference type="PANTHER" id="PTHR43639">
    <property type="entry name" value="OXIDOREDUCTASE, SHORT-CHAIN DEHYDROGENASE/REDUCTASE FAMILY (AFU_ORTHOLOGUE AFUA_5G02870)"/>
    <property type="match status" value="1"/>
</dbReference>
<gene>
    <name evidence="3" type="ORF">SAMN04244550_00280</name>
</gene>
<evidence type="ECO:0000256" key="2">
    <source>
        <dbReference type="ARBA" id="ARBA00023002"/>
    </source>
</evidence>
<dbReference type="Gene3D" id="3.40.50.720">
    <property type="entry name" value="NAD(P)-binding Rossmann-like Domain"/>
    <property type="match status" value="1"/>
</dbReference>
<organism evidence="3 4">
    <name type="scientific">Rhodobacter capsulatus</name>
    <name type="common">Rhodopseudomonas capsulata</name>
    <dbReference type="NCBI Taxonomy" id="1061"/>
    <lineage>
        <taxon>Bacteria</taxon>
        <taxon>Pseudomonadati</taxon>
        <taxon>Pseudomonadota</taxon>
        <taxon>Alphaproteobacteria</taxon>
        <taxon>Rhodobacterales</taxon>
        <taxon>Rhodobacter group</taxon>
        <taxon>Rhodobacter</taxon>
    </lineage>
</organism>